<feature type="chain" id="PRO_5044660495" evidence="1">
    <location>
        <begin position="19"/>
        <end position="409"/>
    </location>
</feature>
<reference evidence="4" key="2">
    <citation type="submission" date="2025-04" db="UniProtKB">
        <authorList>
            <consortium name="RefSeq"/>
        </authorList>
    </citation>
    <scope>IDENTIFICATION</scope>
    <source>
        <strain evidence="4">DH4</strain>
        <tissue evidence="4">Whole body</tissue>
    </source>
</reference>
<proteinExistence type="predicted"/>
<evidence type="ECO:0000256" key="1">
    <source>
        <dbReference type="SAM" id="SignalP"/>
    </source>
</evidence>
<sequence>MIKLYMCLLLQICVITAAMNKTFLDTSDNLTLFRLIRTWILNNFEKGQRLDAKKAGIVQKEFPTNVPFPCNVTGGRSPTVPDSVNRLRPGDIDVIAAMGDSITTGAGLLATNTMQLSIENRGMMATIGGEETWRKVLTLPNIFKEFNHNLVGYALGNSLTSHPASQLNVGEGGALSMDMPYMAKFLINRMKKDPRIDINNHWKFISILIGPNDFCAMCNNPSPSSILKNHKKDLINTLRILRDNLPRSFVAVIISPHIKEIVKARRGRFSWRCYLISTIECPCLLAIQYKERRQEYYEIIDKWQELEEEIVNYPEFHTNTFTVTNLSSIKNIKVPLAEDGFADLSYFSIDCFHLSQKCHAIMANYIWNNLLEPIGNKTDQIFPKFFEKFLCPTSERPYLMTRENSRNII</sequence>
<evidence type="ECO:0000313" key="4">
    <source>
        <dbReference type="RefSeq" id="XP_026297715.1"/>
    </source>
</evidence>
<dbReference type="KEGG" id="ame:551879"/>
<dbReference type="InterPro" id="IPR001087">
    <property type="entry name" value="GDSL"/>
</dbReference>
<keyword evidence="3" id="KW-1185">Reference proteome</keyword>
<dbReference type="AlphaFoldDB" id="A0A7M7MLC3"/>
<dbReference type="Gene3D" id="3.40.50.1110">
    <property type="entry name" value="SGNH hydrolase"/>
    <property type="match status" value="1"/>
</dbReference>
<reference evidence="2" key="1">
    <citation type="submission" date="2021-01" db="UniProtKB">
        <authorList>
            <consortium name="EnsemblMetazoa"/>
        </authorList>
    </citation>
    <scope>IDENTIFICATION</scope>
    <source>
        <strain evidence="2">DH4</strain>
    </source>
</reference>
<dbReference type="OrthoDB" id="10265800at2759"/>
<dbReference type="InterPro" id="IPR036514">
    <property type="entry name" value="SGNH_hydro_sf"/>
</dbReference>
<accession>A0A8B8H153</accession>
<dbReference type="GO" id="GO:0004620">
    <property type="term" value="F:phospholipase activity"/>
    <property type="evidence" value="ECO:0007669"/>
    <property type="project" value="InterPro"/>
</dbReference>
<dbReference type="SUPFAM" id="SSF52266">
    <property type="entry name" value="SGNH hydrolase"/>
    <property type="match status" value="1"/>
</dbReference>
<dbReference type="OMA" id="PNKCANQ"/>
<dbReference type="Pfam" id="PF00657">
    <property type="entry name" value="Lipase_GDSL"/>
    <property type="match status" value="1"/>
</dbReference>
<evidence type="ECO:0000313" key="3">
    <source>
        <dbReference type="Proteomes" id="UP000005203"/>
    </source>
</evidence>
<dbReference type="GO" id="GO:0006644">
    <property type="term" value="P:phospholipid metabolic process"/>
    <property type="evidence" value="ECO:0007669"/>
    <property type="project" value="TreeGrafter"/>
</dbReference>
<accession>A0A7M7MLC3</accession>
<gene>
    <name evidence="4" type="primary">LOC551879</name>
</gene>
<dbReference type="PANTHER" id="PTHR21325">
    <property type="entry name" value="PHOSPHOLIPASE B, PLB1"/>
    <property type="match status" value="1"/>
</dbReference>
<dbReference type="CDD" id="cd01824">
    <property type="entry name" value="Phospholipase_B_like"/>
    <property type="match status" value="1"/>
</dbReference>
<evidence type="ECO:0000313" key="2">
    <source>
        <dbReference type="EnsemblMetazoa" id="XP_026297715"/>
    </source>
</evidence>
<name>A0A7M7MLC3_APIME</name>
<feature type="signal peptide" evidence="1">
    <location>
        <begin position="1"/>
        <end position="18"/>
    </location>
</feature>
<protein>
    <submittedName>
        <fullName evidence="4">Phospholipase B1, membrane-associated-like isoform X1</fullName>
    </submittedName>
</protein>
<dbReference type="InterPro" id="IPR035547">
    <property type="entry name" value="Phospholipase_B"/>
</dbReference>
<keyword evidence="1" id="KW-0732">Signal</keyword>
<organism evidence="2">
    <name type="scientific">Apis mellifera</name>
    <name type="common">Honeybee</name>
    <dbReference type="NCBI Taxonomy" id="7460"/>
    <lineage>
        <taxon>Eukaryota</taxon>
        <taxon>Metazoa</taxon>
        <taxon>Ecdysozoa</taxon>
        <taxon>Arthropoda</taxon>
        <taxon>Hexapoda</taxon>
        <taxon>Insecta</taxon>
        <taxon>Pterygota</taxon>
        <taxon>Neoptera</taxon>
        <taxon>Endopterygota</taxon>
        <taxon>Hymenoptera</taxon>
        <taxon>Apocrita</taxon>
        <taxon>Aculeata</taxon>
        <taxon>Apoidea</taxon>
        <taxon>Anthophila</taxon>
        <taxon>Apidae</taxon>
        <taxon>Apis</taxon>
    </lineage>
</organism>
<dbReference type="PANTHER" id="PTHR21325:SF31">
    <property type="entry name" value="GH22081P-RELATED"/>
    <property type="match status" value="1"/>
</dbReference>
<dbReference type="InterPro" id="IPR038885">
    <property type="entry name" value="PLB1"/>
</dbReference>
<dbReference type="EnsemblMetazoa" id="XM_026441930">
    <property type="protein sequence ID" value="XP_026297715"/>
    <property type="gene ID" value="LOC551879"/>
</dbReference>
<dbReference type="GeneID" id="551879"/>
<dbReference type="RefSeq" id="XP_026297715.1">
    <property type="nucleotide sequence ID" value="XM_026441930.1"/>
</dbReference>
<dbReference type="Proteomes" id="UP000005203">
    <property type="component" value="Linkage group LG7"/>
</dbReference>